<evidence type="ECO:0000313" key="6">
    <source>
        <dbReference type="Proteomes" id="UP000268623"/>
    </source>
</evidence>
<dbReference type="Proteomes" id="UP000268623">
    <property type="component" value="Unassembled WGS sequence"/>
</dbReference>
<feature type="domain" description="HTH crp-type" evidence="4">
    <location>
        <begin position="160"/>
        <end position="224"/>
    </location>
</feature>
<keyword evidence="6" id="KW-1185">Reference proteome</keyword>
<dbReference type="InterPro" id="IPR000595">
    <property type="entry name" value="cNMP-bd_dom"/>
</dbReference>
<accession>A0A3M9XNU9</accession>
<evidence type="ECO:0000256" key="3">
    <source>
        <dbReference type="ARBA" id="ARBA00023163"/>
    </source>
</evidence>
<reference evidence="5 6" key="1">
    <citation type="submission" date="2018-08" db="EMBL/GenBank/DDBJ databases">
        <title>Genome sequence of Methylocystis hirsuta CSC1, a methanotroph able to accumulate PHAs.</title>
        <authorList>
            <person name="Bordel S."/>
            <person name="Rodriguez E."/>
            <person name="Gancedo J."/>
            <person name="Munoz R."/>
        </authorList>
    </citation>
    <scope>NUCLEOTIDE SEQUENCE [LARGE SCALE GENOMIC DNA]</scope>
    <source>
        <strain evidence="5 6">CSC1</strain>
    </source>
</reference>
<organism evidence="5 6">
    <name type="scientific">Methylocystis hirsuta</name>
    <dbReference type="NCBI Taxonomy" id="369798"/>
    <lineage>
        <taxon>Bacteria</taxon>
        <taxon>Pseudomonadati</taxon>
        <taxon>Pseudomonadota</taxon>
        <taxon>Alphaproteobacteria</taxon>
        <taxon>Hyphomicrobiales</taxon>
        <taxon>Methylocystaceae</taxon>
        <taxon>Methylocystis</taxon>
    </lineage>
</organism>
<evidence type="ECO:0000313" key="5">
    <source>
        <dbReference type="EMBL" id="RNJ49681.1"/>
    </source>
</evidence>
<dbReference type="EMBL" id="QWDD01000001">
    <property type="protein sequence ID" value="RNJ49681.1"/>
    <property type="molecule type" value="Genomic_DNA"/>
</dbReference>
<dbReference type="InterPro" id="IPR012318">
    <property type="entry name" value="HTH_CRP"/>
</dbReference>
<sequence length="231" mass="25322">MLHGSQTAYDRPMIRAPTLPLFPSLSDLSAASSDLLAASVRRIACADRTPLIACGDMVTGAYLVERGALRVYYISAEGREGTLYWVEPGQSCILALNCMFSRLAYPAWVESEGHTEVAIVPGDIYRRLFAAEAAIQGFTFNALSSRLFELMSLIEETASQGLEARVAAFLLRRSKGEAEIAITQEQIARHLSTSREVISRVLRGLAARRLLETTQGRITLLDSSGLRLLTK</sequence>
<dbReference type="GO" id="GO:0005829">
    <property type="term" value="C:cytosol"/>
    <property type="evidence" value="ECO:0007669"/>
    <property type="project" value="TreeGrafter"/>
</dbReference>
<dbReference type="PROSITE" id="PS51063">
    <property type="entry name" value="HTH_CRP_2"/>
    <property type="match status" value="1"/>
</dbReference>
<dbReference type="PANTHER" id="PTHR24567">
    <property type="entry name" value="CRP FAMILY TRANSCRIPTIONAL REGULATORY PROTEIN"/>
    <property type="match status" value="1"/>
</dbReference>
<evidence type="ECO:0000256" key="1">
    <source>
        <dbReference type="ARBA" id="ARBA00023015"/>
    </source>
</evidence>
<dbReference type="InterPro" id="IPR050397">
    <property type="entry name" value="Env_Response_Regulators"/>
</dbReference>
<dbReference type="GO" id="GO:0003700">
    <property type="term" value="F:DNA-binding transcription factor activity"/>
    <property type="evidence" value="ECO:0007669"/>
    <property type="project" value="TreeGrafter"/>
</dbReference>
<proteinExistence type="predicted"/>
<comment type="caution">
    <text evidence="5">The sequence shown here is derived from an EMBL/GenBank/DDBJ whole genome shotgun (WGS) entry which is preliminary data.</text>
</comment>
<dbReference type="AlphaFoldDB" id="A0A3M9XNU9"/>
<keyword evidence="3" id="KW-0804">Transcription</keyword>
<keyword evidence="1" id="KW-0805">Transcription regulation</keyword>
<gene>
    <name evidence="5" type="ORF">D1O30_08770</name>
</gene>
<protein>
    <submittedName>
        <fullName evidence="5">Crp/Fnr family transcriptional regulator</fullName>
    </submittedName>
</protein>
<dbReference type="SUPFAM" id="SSF46785">
    <property type="entry name" value="Winged helix' DNA-binding domain"/>
    <property type="match status" value="1"/>
</dbReference>
<dbReference type="Pfam" id="PF13545">
    <property type="entry name" value="HTH_Crp_2"/>
    <property type="match status" value="1"/>
</dbReference>
<dbReference type="PANTHER" id="PTHR24567:SF26">
    <property type="entry name" value="REGULATORY PROTEIN YEIL"/>
    <property type="match status" value="1"/>
</dbReference>
<dbReference type="InterPro" id="IPR036390">
    <property type="entry name" value="WH_DNA-bd_sf"/>
</dbReference>
<dbReference type="Gene3D" id="1.10.10.10">
    <property type="entry name" value="Winged helix-like DNA-binding domain superfamily/Winged helix DNA-binding domain"/>
    <property type="match status" value="1"/>
</dbReference>
<evidence type="ECO:0000256" key="2">
    <source>
        <dbReference type="ARBA" id="ARBA00023125"/>
    </source>
</evidence>
<evidence type="ECO:0000259" key="4">
    <source>
        <dbReference type="PROSITE" id="PS51063"/>
    </source>
</evidence>
<dbReference type="InterPro" id="IPR018490">
    <property type="entry name" value="cNMP-bd_dom_sf"/>
</dbReference>
<dbReference type="CDD" id="cd00038">
    <property type="entry name" value="CAP_ED"/>
    <property type="match status" value="1"/>
</dbReference>
<dbReference type="OrthoDB" id="7827473at2"/>
<dbReference type="Gene3D" id="2.60.120.10">
    <property type="entry name" value="Jelly Rolls"/>
    <property type="match status" value="1"/>
</dbReference>
<dbReference type="InterPro" id="IPR036388">
    <property type="entry name" value="WH-like_DNA-bd_sf"/>
</dbReference>
<dbReference type="InterPro" id="IPR014710">
    <property type="entry name" value="RmlC-like_jellyroll"/>
</dbReference>
<name>A0A3M9XNU9_9HYPH</name>
<dbReference type="SUPFAM" id="SSF51206">
    <property type="entry name" value="cAMP-binding domain-like"/>
    <property type="match status" value="1"/>
</dbReference>
<dbReference type="SMART" id="SM00419">
    <property type="entry name" value="HTH_CRP"/>
    <property type="match status" value="1"/>
</dbReference>
<keyword evidence="2" id="KW-0238">DNA-binding</keyword>
<dbReference type="GO" id="GO:0003677">
    <property type="term" value="F:DNA binding"/>
    <property type="evidence" value="ECO:0007669"/>
    <property type="project" value="UniProtKB-KW"/>
</dbReference>